<evidence type="ECO:0000256" key="1">
    <source>
        <dbReference type="ARBA" id="ARBA00023015"/>
    </source>
</evidence>
<evidence type="ECO:0000256" key="3">
    <source>
        <dbReference type="ARBA" id="ARBA00023163"/>
    </source>
</evidence>
<evidence type="ECO:0000259" key="4">
    <source>
        <dbReference type="PROSITE" id="PS50949"/>
    </source>
</evidence>
<feature type="domain" description="HTH gntR-type" evidence="4">
    <location>
        <begin position="10"/>
        <end position="77"/>
    </location>
</feature>
<reference evidence="5 6" key="1">
    <citation type="submission" date="2018-10" db="EMBL/GenBank/DDBJ databases">
        <authorList>
            <person name="Jung H.S."/>
            <person name="Jeon C.O."/>
        </authorList>
    </citation>
    <scope>NUCLEOTIDE SEQUENCE [LARGE SCALE GENOMIC DNA]</scope>
    <source>
        <strain evidence="5 6">MA-7-27</strain>
    </source>
</reference>
<dbReference type="InterPro" id="IPR008920">
    <property type="entry name" value="TF_FadR/GntR_C"/>
</dbReference>
<evidence type="ECO:0000313" key="6">
    <source>
        <dbReference type="Proteomes" id="UP000281343"/>
    </source>
</evidence>
<gene>
    <name evidence="5" type="ORF">D9R08_09200</name>
</gene>
<dbReference type="EMBL" id="RCNT01000004">
    <property type="protein sequence ID" value="RMA42280.1"/>
    <property type="molecule type" value="Genomic_DNA"/>
</dbReference>
<dbReference type="PANTHER" id="PTHR43537">
    <property type="entry name" value="TRANSCRIPTIONAL REGULATOR, GNTR FAMILY"/>
    <property type="match status" value="1"/>
</dbReference>
<dbReference type="InterPro" id="IPR036390">
    <property type="entry name" value="WH_DNA-bd_sf"/>
</dbReference>
<dbReference type="CDD" id="cd07377">
    <property type="entry name" value="WHTH_GntR"/>
    <property type="match status" value="1"/>
</dbReference>
<name>A0A3L9YHH4_9RHOB</name>
<dbReference type="GO" id="GO:0003677">
    <property type="term" value="F:DNA binding"/>
    <property type="evidence" value="ECO:0007669"/>
    <property type="project" value="UniProtKB-KW"/>
</dbReference>
<organism evidence="5 6">
    <name type="scientific">Rhodophyticola porphyridii</name>
    <dbReference type="NCBI Taxonomy" id="1852017"/>
    <lineage>
        <taxon>Bacteria</taxon>
        <taxon>Pseudomonadati</taxon>
        <taxon>Pseudomonadota</taxon>
        <taxon>Alphaproteobacteria</taxon>
        <taxon>Rhodobacterales</taxon>
        <taxon>Roseobacteraceae</taxon>
        <taxon>Rhodophyticola</taxon>
    </lineage>
</organism>
<keyword evidence="3" id="KW-0804">Transcription</keyword>
<dbReference type="GO" id="GO:0003700">
    <property type="term" value="F:DNA-binding transcription factor activity"/>
    <property type="evidence" value="ECO:0007669"/>
    <property type="project" value="InterPro"/>
</dbReference>
<dbReference type="PRINTS" id="PR00035">
    <property type="entry name" value="HTHGNTR"/>
</dbReference>
<dbReference type="SUPFAM" id="SSF46785">
    <property type="entry name" value="Winged helix' DNA-binding domain"/>
    <property type="match status" value="1"/>
</dbReference>
<evidence type="ECO:0000256" key="2">
    <source>
        <dbReference type="ARBA" id="ARBA00023125"/>
    </source>
</evidence>
<protein>
    <submittedName>
        <fullName evidence="5">GntR family transcriptional regulator</fullName>
    </submittedName>
</protein>
<comment type="caution">
    <text evidence="5">The sequence shown here is derived from an EMBL/GenBank/DDBJ whole genome shotgun (WGS) entry which is preliminary data.</text>
</comment>
<dbReference type="SUPFAM" id="SSF48008">
    <property type="entry name" value="GntR ligand-binding domain-like"/>
    <property type="match status" value="1"/>
</dbReference>
<accession>A0A3L9YHH4</accession>
<dbReference type="Gene3D" id="1.20.120.530">
    <property type="entry name" value="GntR ligand-binding domain-like"/>
    <property type="match status" value="1"/>
</dbReference>
<keyword evidence="6" id="KW-1185">Reference proteome</keyword>
<dbReference type="OrthoDB" id="7834120at2"/>
<dbReference type="InterPro" id="IPR036388">
    <property type="entry name" value="WH-like_DNA-bd_sf"/>
</dbReference>
<dbReference type="RefSeq" id="WP_121897760.1">
    <property type="nucleotide sequence ID" value="NZ_RCNT01000004.1"/>
</dbReference>
<dbReference type="InterPro" id="IPR011711">
    <property type="entry name" value="GntR_C"/>
</dbReference>
<dbReference type="Pfam" id="PF00392">
    <property type="entry name" value="GntR"/>
    <property type="match status" value="1"/>
</dbReference>
<dbReference type="SMART" id="SM00895">
    <property type="entry name" value="FCD"/>
    <property type="match status" value="1"/>
</dbReference>
<keyword evidence="1" id="KW-0805">Transcription regulation</keyword>
<evidence type="ECO:0000313" key="5">
    <source>
        <dbReference type="EMBL" id="RMA42280.1"/>
    </source>
</evidence>
<dbReference type="PROSITE" id="PS50949">
    <property type="entry name" value="HTH_GNTR"/>
    <property type="match status" value="1"/>
</dbReference>
<dbReference type="PANTHER" id="PTHR43537:SF50">
    <property type="entry name" value="TRANSCRIPTIONAL REGULATORY PROTEIN"/>
    <property type="match status" value="1"/>
</dbReference>
<dbReference type="Proteomes" id="UP000281343">
    <property type="component" value="Unassembled WGS sequence"/>
</dbReference>
<dbReference type="SMART" id="SM00345">
    <property type="entry name" value="HTH_GNTR"/>
    <property type="match status" value="1"/>
</dbReference>
<dbReference type="Gene3D" id="1.10.10.10">
    <property type="entry name" value="Winged helix-like DNA-binding domain superfamily/Winged helix DNA-binding domain"/>
    <property type="match status" value="1"/>
</dbReference>
<proteinExistence type="predicted"/>
<sequence length="218" mass="24037">MNLSTPLTRPSLHEELVTRLREAIVQGTLAPGAKVPERELCESLGVSRTPLREALKVMANEGLVVLESNRGARVSNVTMEELEAAFPVIAVLEGLAGELACARASDDEIARIALRHRDMFRHYEAGNRPAYFQANRDIHDALMAAARNPVLAQHYTMLSSRVERARLLANVSDSRWAEAVEEHHDILAALEARNGARLRDLLTAHLNNKLAALKKALS</sequence>
<keyword evidence="2" id="KW-0238">DNA-binding</keyword>
<dbReference type="Pfam" id="PF07729">
    <property type="entry name" value="FCD"/>
    <property type="match status" value="1"/>
</dbReference>
<dbReference type="InterPro" id="IPR000524">
    <property type="entry name" value="Tscrpt_reg_HTH_GntR"/>
</dbReference>
<dbReference type="AlphaFoldDB" id="A0A3L9YHH4"/>